<feature type="non-terminal residue" evidence="2">
    <location>
        <position position="1"/>
    </location>
</feature>
<protein>
    <submittedName>
        <fullName evidence="2">Zinc finger protein 804A</fullName>
    </submittedName>
</protein>
<sequence length="120" mass="12557">LFLLFLHSPHLHPTSPLPPTTSISTSCLLLPSPASFFLLTSLPSHSQSVPSSTTSSSSSFFLRLLSSPAPGWPWSFSLSGSVSSHAEPSPSSVPASTSSSLTLTGVVLKSDTKTFLVRDS</sequence>
<proteinExistence type="predicted"/>
<feature type="region of interest" description="Disordered" evidence="1">
    <location>
        <begin position="79"/>
        <end position="100"/>
    </location>
</feature>
<reference evidence="2" key="1">
    <citation type="submission" date="2016-05" db="EMBL/GenBank/DDBJ databases">
        <authorList>
            <person name="Lavstsen T."/>
            <person name="Jespersen J.S."/>
        </authorList>
    </citation>
    <scope>NUCLEOTIDE SEQUENCE</scope>
    <source>
        <tissue evidence="2">Brain</tissue>
    </source>
</reference>
<evidence type="ECO:0000256" key="1">
    <source>
        <dbReference type="SAM" id="MobiDB-lite"/>
    </source>
</evidence>
<dbReference type="AlphaFoldDB" id="A0A1A8QDH8"/>
<reference evidence="2" key="2">
    <citation type="submission" date="2016-06" db="EMBL/GenBank/DDBJ databases">
        <title>The genome of a short-lived fish provides insights into sex chromosome evolution and the genetic control of aging.</title>
        <authorList>
            <person name="Reichwald K."/>
            <person name="Felder M."/>
            <person name="Petzold A."/>
            <person name="Koch P."/>
            <person name="Groth M."/>
            <person name="Platzer M."/>
        </authorList>
    </citation>
    <scope>NUCLEOTIDE SEQUENCE</scope>
    <source>
        <tissue evidence="2">Brain</tissue>
    </source>
</reference>
<evidence type="ECO:0000313" key="2">
    <source>
        <dbReference type="EMBL" id="SBR91870.1"/>
    </source>
</evidence>
<dbReference type="EMBL" id="HAEG01012248">
    <property type="protein sequence ID" value="SBR91870.1"/>
    <property type="molecule type" value="Transcribed_RNA"/>
</dbReference>
<gene>
    <name evidence="2" type="primary">ZNF804A</name>
</gene>
<name>A0A1A8QDH8_9TELE</name>
<organism evidence="2">
    <name type="scientific">Nothobranchius pienaari</name>
    <dbReference type="NCBI Taxonomy" id="704102"/>
    <lineage>
        <taxon>Eukaryota</taxon>
        <taxon>Metazoa</taxon>
        <taxon>Chordata</taxon>
        <taxon>Craniata</taxon>
        <taxon>Vertebrata</taxon>
        <taxon>Euteleostomi</taxon>
        <taxon>Actinopterygii</taxon>
        <taxon>Neopterygii</taxon>
        <taxon>Teleostei</taxon>
        <taxon>Neoteleostei</taxon>
        <taxon>Acanthomorphata</taxon>
        <taxon>Ovalentaria</taxon>
        <taxon>Atherinomorphae</taxon>
        <taxon>Cyprinodontiformes</taxon>
        <taxon>Nothobranchiidae</taxon>
        <taxon>Nothobranchius</taxon>
    </lineage>
</organism>
<accession>A0A1A8QDH8</accession>